<dbReference type="Proteomes" id="UP001293254">
    <property type="component" value="Unassembled WGS sequence"/>
</dbReference>
<organism evidence="1 2">
    <name type="scientific">Sesamum alatum</name>
    <dbReference type="NCBI Taxonomy" id="300844"/>
    <lineage>
        <taxon>Eukaryota</taxon>
        <taxon>Viridiplantae</taxon>
        <taxon>Streptophyta</taxon>
        <taxon>Embryophyta</taxon>
        <taxon>Tracheophyta</taxon>
        <taxon>Spermatophyta</taxon>
        <taxon>Magnoliopsida</taxon>
        <taxon>eudicotyledons</taxon>
        <taxon>Gunneridae</taxon>
        <taxon>Pentapetalae</taxon>
        <taxon>asterids</taxon>
        <taxon>lamiids</taxon>
        <taxon>Lamiales</taxon>
        <taxon>Pedaliaceae</taxon>
        <taxon>Sesamum</taxon>
    </lineage>
</organism>
<sequence>MSSMRYSWGLWRSYRGGGEFGGRMGLWGCEMRRGWVWRGLCGGFMIREGEYGCSTGEISSLSVRIGSREERGADNRRLSTTRALKCRRYGTEPRILPFSITLKSMPRPGLKAFVMVNLKASKLKRSFAKEPAHQEETLLFSCWLYCTQRKYDTPIFILREGNGSIQIIQIVSHPDDNAERGGE</sequence>
<reference evidence="1" key="2">
    <citation type="journal article" date="2024" name="Plant">
        <title>Genomic evolution and insights into agronomic trait innovations of Sesamum species.</title>
        <authorList>
            <person name="Miao H."/>
            <person name="Wang L."/>
            <person name="Qu L."/>
            <person name="Liu H."/>
            <person name="Sun Y."/>
            <person name="Le M."/>
            <person name="Wang Q."/>
            <person name="Wei S."/>
            <person name="Zheng Y."/>
            <person name="Lin W."/>
            <person name="Duan Y."/>
            <person name="Cao H."/>
            <person name="Xiong S."/>
            <person name="Wang X."/>
            <person name="Wei L."/>
            <person name="Li C."/>
            <person name="Ma Q."/>
            <person name="Ju M."/>
            <person name="Zhao R."/>
            <person name="Li G."/>
            <person name="Mu C."/>
            <person name="Tian Q."/>
            <person name="Mei H."/>
            <person name="Zhang T."/>
            <person name="Gao T."/>
            <person name="Zhang H."/>
        </authorList>
    </citation>
    <scope>NUCLEOTIDE SEQUENCE</scope>
    <source>
        <strain evidence="1">3651</strain>
    </source>
</reference>
<keyword evidence="2" id="KW-1185">Reference proteome</keyword>
<comment type="caution">
    <text evidence="1">The sequence shown here is derived from an EMBL/GenBank/DDBJ whole genome shotgun (WGS) entry which is preliminary data.</text>
</comment>
<dbReference type="EMBL" id="JACGWO010000010">
    <property type="protein sequence ID" value="KAK4417038.1"/>
    <property type="molecule type" value="Genomic_DNA"/>
</dbReference>
<name>A0AAE1XS22_9LAMI</name>
<evidence type="ECO:0000313" key="2">
    <source>
        <dbReference type="Proteomes" id="UP001293254"/>
    </source>
</evidence>
<dbReference type="AlphaFoldDB" id="A0AAE1XS22"/>
<protein>
    <submittedName>
        <fullName evidence="1">Uncharacterized protein</fullName>
    </submittedName>
</protein>
<accession>A0AAE1XS22</accession>
<reference evidence="1" key="1">
    <citation type="submission" date="2020-06" db="EMBL/GenBank/DDBJ databases">
        <authorList>
            <person name="Li T."/>
            <person name="Hu X."/>
            <person name="Zhang T."/>
            <person name="Song X."/>
            <person name="Zhang H."/>
            <person name="Dai N."/>
            <person name="Sheng W."/>
            <person name="Hou X."/>
            <person name="Wei L."/>
        </authorList>
    </citation>
    <scope>NUCLEOTIDE SEQUENCE</scope>
    <source>
        <strain evidence="1">3651</strain>
        <tissue evidence="1">Leaf</tissue>
    </source>
</reference>
<gene>
    <name evidence="1" type="ORF">Salat_2529300</name>
</gene>
<proteinExistence type="predicted"/>
<evidence type="ECO:0000313" key="1">
    <source>
        <dbReference type="EMBL" id="KAK4417038.1"/>
    </source>
</evidence>